<reference evidence="3" key="1">
    <citation type="submission" date="2016-10" db="EMBL/GenBank/DDBJ databases">
        <authorList>
            <person name="Varghese N."/>
            <person name="Submissions S."/>
        </authorList>
    </citation>
    <scope>NUCLEOTIDE SEQUENCE [LARGE SCALE GENOMIC DNA]</scope>
    <source>
        <strain evidence="3">FP5</strain>
    </source>
</reference>
<dbReference type="OrthoDB" id="2971544at2"/>
<organism evidence="2 3">
    <name type="scientific">Halobacillus alkaliphilus</name>
    <dbReference type="NCBI Taxonomy" id="396056"/>
    <lineage>
        <taxon>Bacteria</taxon>
        <taxon>Bacillati</taxon>
        <taxon>Bacillota</taxon>
        <taxon>Bacilli</taxon>
        <taxon>Bacillales</taxon>
        <taxon>Bacillaceae</taxon>
        <taxon>Halobacillus</taxon>
    </lineage>
</organism>
<proteinExistence type="predicted"/>
<keyword evidence="1" id="KW-0472">Membrane</keyword>
<sequence length="148" mass="17252">MSEKTLSKIRGFLLNVLFMIIAFVMSYIMAYQIGYAPLGYEIIEKKEETVLVQSHNLLGLKEEKINFHPVDYKEWHIDMLVDRVGYLKQDYLLFFASIFAVPLLIIKELYRGKQKRIVLFAVLFLMIYPTITLMSSLNDIQSILAGTY</sequence>
<evidence type="ECO:0000256" key="1">
    <source>
        <dbReference type="SAM" id="Phobius"/>
    </source>
</evidence>
<dbReference type="Proteomes" id="UP000198897">
    <property type="component" value="Unassembled WGS sequence"/>
</dbReference>
<evidence type="ECO:0000313" key="3">
    <source>
        <dbReference type="Proteomes" id="UP000198897"/>
    </source>
</evidence>
<feature type="transmembrane region" description="Helical" evidence="1">
    <location>
        <begin position="91"/>
        <end position="110"/>
    </location>
</feature>
<dbReference type="EMBL" id="FOOG01000002">
    <property type="protein sequence ID" value="SFF57158.1"/>
    <property type="molecule type" value="Genomic_DNA"/>
</dbReference>
<name>A0A1I2JSS0_9BACI</name>
<evidence type="ECO:0000313" key="2">
    <source>
        <dbReference type="EMBL" id="SFF57158.1"/>
    </source>
</evidence>
<protein>
    <submittedName>
        <fullName evidence="2">Uncharacterized protein</fullName>
    </submittedName>
</protein>
<feature type="transmembrane region" description="Helical" evidence="1">
    <location>
        <begin position="12"/>
        <end position="30"/>
    </location>
</feature>
<dbReference type="AlphaFoldDB" id="A0A1I2JSS0"/>
<keyword evidence="1" id="KW-1133">Transmembrane helix</keyword>
<gene>
    <name evidence="2" type="ORF">SAMN05216353_10236</name>
</gene>
<accession>A0A1I2JSS0</accession>
<feature type="transmembrane region" description="Helical" evidence="1">
    <location>
        <begin position="117"/>
        <end position="137"/>
    </location>
</feature>
<dbReference type="RefSeq" id="WP_089749505.1">
    <property type="nucleotide sequence ID" value="NZ_FOOG01000002.1"/>
</dbReference>
<keyword evidence="1" id="KW-0812">Transmembrane</keyword>
<keyword evidence="3" id="KW-1185">Reference proteome</keyword>